<keyword evidence="2" id="KW-0805">Transcription regulation</keyword>
<dbReference type="Pfam" id="PF03466">
    <property type="entry name" value="LysR_substrate"/>
    <property type="match status" value="1"/>
</dbReference>
<dbReference type="RefSeq" id="WP_119759129.1">
    <property type="nucleotide sequence ID" value="NZ_QYUM01000001.1"/>
</dbReference>
<evidence type="ECO:0000256" key="4">
    <source>
        <dbReference type="ARBA" id="ARBA00023163"/>
    </source>
</evidence>
<evidence type="ECO:0000313" key="6">
    <source>
        <dbReference type="EMBL" id="RJF96408.1"/>
    </source>
</evidence>
<proteinExistence type="inferred from homology"/>
<keyword evidence="4" id="KW-0804">Transcription</keyword>
<feature type="domain" description="HTH lysR-type" evidence="5">
    <location>
        <begin position="19"/>
        <end position="76"/>
    </location>
</feature>
<dbReference type="Pfam" id="PF00126">
    <property type="entry name" value="HTH_1"/>
    <property type="match status" value="1"/>
</dbReference>
<dbReference type="SUPFAM" id="SSF46785">
    <property type="entry name" value="Winged helix' DNA-binding domain"/>
    <property type="match status" value="1"/>
</dbReference>
<organism evidence="6 7">
    <name type="scientific">Sphingomonas cavernae</name>
    <dbReference type="NCBI Taxonomy" id="2320861"/>
    <lineage>
        <taxon>Bacteria</taxon>
        <taxon>Pseudomonadati</taxon>
        <taxon>Pseudomonadota</taxon>
        <taxon>Alphaproteobacteria</taxon>
        <taxon>Sphingomonadales</taxon>
        <taxon>Sphingomonadaceae</taxon>
        <taxon>Sphingomonas</taxon>
    </lineage>
</organism>
<dbReference type="FunFam" id="1.10.10.10:FF:000001">
    <property type="entry name" value="LysR family transcriptional regulator"/>
    <property type="match status" value="1"/>
</dbReference>
<dbReference type="GO" id="GO:0005829">
    <property type="term" value="C:cytosol"/>
    <property type="evidence" value="ECO:0007669"/>
    <property type="project" value="TreeGrafter"/>
</dbReference>
<keyword evidence="7" id="KW-1185">Reference proteome</keyword>
<evidence type="ECO:0000313" key="7">
    <source>
        <dbReference type="Proteomes" id="UP000286100"/>
    </source>
</evidence>
<dbReference type="PANTHER" id="PTHR30419:SF8">
    <property type="entry name" value="NITROGEN ASSIMILATION TRANSCRIPTIONAL ACTIVATOR-RELATED"/>
    <property type="match status" value="1"/>
</dbReference>
<name>A0A418WUQ6_9SPHN</name>
<reference evidence="6 7" key="1">
    <citation type="submission" date="2018-09" db="EMBL/GenBank/DDBJ databases">
        <authorList>
            <person name="Zhu H."/>
        </authorList>
    </citation>
    <scope>NUCLEOTIDE SEQUENCE [LARGE SCALE GENOMIC DNA]</scope>
    <source>
        <strain evidence="6 7">K2R01-6</strain>
    </source>
</reference>
<dbReference type="InterPro" id="IPR036390">
    <property type="entry name" value="WH_DNA-bd_sf"/>
</dbReference>
<dbReference type="InterPro" id="IPR050950">
    <property type="entry name" value="HTH-type_LysR_regulators"/>
</dbReference>
<comment type="caution">
    <text evidence="6">The sequence shown here is derived from an EMBL/GenBank/DDBJ whole genome shotgun (WGS) entry which is preliminary data.</text>
</comment>
<evidence type="ECO:0000256" key="2">
    <source>
        <dbReference type="ARBA" id="ARBA00023015"/>
    </source>
</evidence>
<accession>A0A418WUQ6</accession>
<dbReference type="PRINTS" id="PR00039">
    <property type="entry name" value="HTHLYSR"/>
</dbReference>
<keyword evidence="3" id="KW-0238">DNA-binding</keyword>
<dbReference type="OrthoDB" id="9806538at2"/>
<dbReference type="Gene3D" id="1.10.10.10">
    <property type="entry name" value="Winged helix-like DNA-binding domain superfamily/Winged helix DNA-binding domain"/>
    <property type="match status" value="1"/>
</dbReference>
<dbReference type="Proteomes" id="UP000286100">
    <property type="component" value="Unassembled WGS sequence"/>
</dbReference>
<evidence type="ECO:0000259" key="5">
    <source>
        <dbReference type="PROSITE" id="PS50931"/>
    </source>
</evidence>
<gene>
    <name evidence="6" type="ORF">D3876_00200</name>
</gene>
<dbReference type="InterPro" id="IPR000847">
    <property type="entry name" value="LysR_HTH_N"/>
</dbReference>
<protein>
    <submittedName>
        <fullName evidence="6">LysR family transcriptional regulator</fullName>
    </submittedName>
</protein>
<dbReference type="InterPro" id="IPR036388">
    <property type="entry name" value="WH-like_DNA-bd_sf"/>
</dbReference>
<dbReference type="InterPro" id="IPR005119">
    <property type="entry name" value="LysR_subst-bd"/>
</dbReference>
<dbReference type="Gene3D" id="3.40.190.290">
    <property type="match status" value="1"/>
</dbReference>
<dbReference type="PANTHER" id="PTHR30419">
    <property type="entry name" value="HTH-TYPE TRANSCRIPTIONAL REGULATOR YBHD"/>
    <property type="match status" value="1"/>
</dbReference>
<sequence>MAHAEQRLKSIENRFLAKLKLRQLKLLIAVAEHGSILRAANALNVAQPAATKMIRDLEGVLDMELFERSPRGVKTTLYGDVVVRHAKLILAQVRHASEELFSLNRGAIGKVAVGTLLSAVPPFLPGAIVAMRAQRAGIKISVLEGMNDMLMGMLRVGDLDIVVGRLPEYREHEDLVREILYNDPASIVVREGHPLCDLPVVTLADLQREEWIAPPPHSALRRDLDECFNKAGLEPPMRAIESVSIATNYAVLRHTNLVAALPSQVAEAQAGLVQLPVDFALSFGAIGVTLRASNDRAPATDYFLSIVRQMAHAAVAPPIR</sequence>
<dbReference type="SUPFAM" id="SSF53850">
    <property type="entry name" value="Periplasmic binding protein-like II"/>
    <property type="match status" value="1"/>
</dbReference>
<dbReference type="GO" id="GO:0003677">
    <property type="term" value="F:DNA binding"/>
    <property type="evidence" value="ECO:0007669"/>
    <property type="project" value="UniProtKB-KW"/>
</dbReference>
<dbReference type="GO" id="GO:0003700">
    <property type="term" value="F:DNA-binding transcription factor activity"/>
    <property type="evidence" value="ECO:0007669"/>
    <property type="project" value="InterPro"/>
</dbReference>
<comment type="similarity">
    <text evidence="1">Belongs to the LysR transcriptional regulatory family.</text>
</comment>
<dbReference type="PROSITE" id="PS50931">
    <property type="entry name" value="HTH_LYSR"/>
    <property type="match status" value="1"/>
</dbReference>
<dbReference type="EMBL" id="QYUM01000001">
    <property type="protein sequence ID" value="RJF96408.1"/>
    <property type="molecule type" value="Genomic_DNA"/>
</dbReference>
<dbReference type="AlphaFoldDB" id="A0A418WUQ6"/>
<evidence type="ECO:0000256" key="1">
    <source>
        <dbReference type="ARBA" id="ARBA00009437"/>
    </source>
</evidence>
<evidence type="ECO:0000256" key="3">
    <source>
        <dbReference type="ARBA" id="ARBA00023125"/>
    </source>
</evidence>